<dbReference type="PANTHER" id="PTHR33607:SF2">
    <property type="entry name" value="ENDONUCLEASE-1"/>
    <property type="match status" value="1"/>
</dbReference>
<evidence type="ECO:0000313" key="7">
    <source>
        <dbReference type="EMBL" id="MFD2916161.1"/>
    </source>
</evidence>
<dbReference type="RefSeq" id="WP_194508170.1">
    <property type="nucleotide sequence ID" value="NZ_JADILU010000004.1"/>
</dbReference>
<proteinExistence type="inferred from homology"/>
<dbReference type="InterPro" id="IPR007346">
    <property type="entry name" value="Endonuclease-I"/>
</dbReference>
<dbReference type="Proteomes" id="UP001597548">
    <property type="component" value="Unassembled WGS sequence"/>
</dbReference>
<dbReference type="Pfam" id="PF04231">
    <property type="entry name" value="Endonuclease_1"/>
    <property type="match status" value="1"/>
</dbReference>
<evidence type="ECO:0000256" key="4">
    <source>
        <dbReference type="ARBA" id="ARBA00022801"/>
    </source>
</evidence>
<organism evidence="7 8">
    <name type="scientific">Psychroserpens luteus</name>
    <dbReference type="NCBI Taxonomy" id="1434066"/>
    <lineage>
        <taxon>Bacteria</taxon>
        <taxon>Pseudomonadati</taxon>
        <taxon>Bacteroidota</taxon>
        <taxon>Flavobacteriia</taxon>
        <taxon>Flavobacteriales</taxon>
        <taxon>Flavobacteriaceae</taxon>
        <taxon>Psychroserpens</taxon>
    </lineage>
</organism>
<evidence type="ECO:0000256" key="1">
    <source>
        <dbReference type="ARBA" id="ARBA00006429"/>
    </source>
</evidence>
<dbReference type="GO" id="GO:0004519">
    <property type="term" value="F:endonuclease activity"/>
    <property type="evidence" value="ECO:0007669"/>
    <property type="project" value="UniProtKB-KW"/>
</dbReference>
<comment type="similarity">
    <text evidence="1">Belongs to the EndA/NucM nuclease family.</text>
</comment>
<feature type="chain" id="PRO_5047227582" evidence="5">
    <location>
        <begin position="19"/>
        <end position="379"/>
    </location>
</feature>
<dbReference type="Pfam" id="PF18962">
    <property type="entry name" value="Por_Secre_tail"/>
    <property type="match status" value="1"/>
</dbReference>
<dbReference type="InterPro" id="IPR026444">
    <property type="entry name" value="Secre_tail"/>
</dbReference>
<evidence type="ECO:0000259" key="6">
    <source>
        <dbReference type="Pfam" id="PF18962"/>
    </source>
</evidence>
<dbReference type="PANTHER" id="PTHR33607">
    <property type="entry name" value="ENDONUCLEASE-1"/>
    <property type="match status" value="1"/>
</dbReference>
<keyword evidence="2" id="KW-0540">Nuclease</keyword>
<name>A0ABW5ZW40_9FLAO</name>
<evidence type="ECO:0000256" key="5">
    <source>
        <dbReference type="SAM" id="SignalP"/>
    </source>
</evidence>
<dbReference type="SUPFAM" id="SSF54060">
    <property type="entry name" value="His-Me finger endonucleases"/>
    <property type="match status" value="1"/>
</dbReference>
<dbReference type="EMBL" id="JBHUOS010000009">
    <property type="protein sequence ID" value="MFD2916161.1"/>
    <property type="molecule type" value="Genomic_DNA"/>
</dbReference>
<keyword evidence="3 5" id="KW-0732">Signal</keyword>
<feature type="domain" description="Secretion system C-terminal sorting" evidence="6">
    <location>
        <begin position="309"/>
        <end position="377"/>
    </location>
</feature>
<gene>
    <name evidence="7" type="ORF">ACFS29_10965</name>
</gene>
<accession>A0ABW5ZW40</accession>
<sequence length="379" mass="42838">MKHIYFIVTLLISTVAFSQIPTGYYDSASGTGFALKTQLKDIIDNNNDGLATEFIAQDLGYSALYVTYELSDVDLYYENNGTLLDMYSEGVMQNPDNTSTNLPDAYEYTYGINQDDGTMGTAEGQRYNREHTIPQSSFNSGSPMRNDAHFVIPSDKYVNGQRGNLPYGFVDTTTQFDEYSNGTKRGENTTTGIGSSYNGDVFEPIDEFKGDIARMFFFFATRYEDQISGFNYVMFDGSSNQAIDQPFLDLLYNWHHNDPVSQREIDRNNAIFTRQDNRNPFIDNPQFVFEIWQSSLSVDEFQNQNIVKMYPNPANGSFVNIDSNQDLVAEVYDILGKKVKVQTINANQKQLNISGLSKGVYLVKLTSENGSITKKLIKQ</sequence>
<evidence type="ECO:0000256" key="2">
    <source>
        <dbReference type="ARBA" id="ARBA00022722"/>
    </source>
</evidence>
<feature type="signal peptide" evidence="5">
    <location>
        <begin position="1"/>
        <end position="18"/>
    </location>
</feature>
<evidence type="ECO:0000256" key="3">
    <source>
        <dbReference type="ARBA" id="ARBA00022729"/>
    </source>
</evidence>
<dbReference type="NCBIfam" id="TIGR04183">
    <property type="entry name" value="Por_Secre_tail"/>
    <property type="match status" value="1"/>
</dbReference>
<dbReference type="InterPro" id="IPR044925">
    <property type="entry name" value="His-Me_finger_sf"/>
</dbReference>
<comment type="caution">
    <text evidence="7">The sequence shown here is derived from an EMBL/GenBank/DDBJ whole genome shotgun (WGS) entry which is preliminary data.</text>
</comment>
<evidence type="ECO:0000313" key="8">
    <source>
        <dbReference type="Proteomes" id="UP001597548"/>
    </source>
</evidence>
<keyword evidence="8" id="KW-1185">Reference proteome</keyword>
<protein>
    <submittedName>
        <fullName evidence="7">Endonuclease</fullName>
    </submittedName>
</protein>
<reference evidence="8" key="1">
    <citation type="journal article" date="2019" name="Int. J. Syst. Evol. Microbiol.">
        <title>The Global Catalogue of Microorganisms (GCM) 10K type strain sequencing project: providing services to taxonomists for standard genome sequencing and annotation.</title>
        <authorList>
            <consortium name="The Broad Institute Genomics Platform"/>
            <consortium name="The Broad Institute Genome Sequencing Center for Infectious Disease"/>
            <person name="Wu L."/>
            <person name="Ma J."/>
        </authorList>
    </citation>
    <scope>NUCLEOTIDE SEQUENCE [LARGE SCALE GENOMIC DNA]</scope>
    <source>
        <strain evidence="8">KCTC 32514</strain>
    </source>
</reference>
<keyword evidence="4" id="KW-0378">Hydrolase</keyword>
<keyword evidence="7" id="KW-0255">Endonuclease</keyword>